<evidence type="ECO:0000313" key="3">
    <source>
        <dbReference type="EMBL" id="PAV18835.1"/>
    </source>
</evidence>
<keyword evidence="1" id="KW-0812">Transmembrane</keyword>
<dbReference type="PANTHER" id="PTHR40629:SF1">
    <property type="entry name" value="PRO41 PROTEIN"/>
    <property type="match status" value="1"/>
</dbReference>
<feature type="transmembrane region" description="Helical" evidence="1">
    <location>
        <begin position="12"/>
        <end position="35"/>
    </location>
</feature>
<dbReference type="OrthoDB" id="2110422at2759"/>
<keyword evidence="1" id="KW-0472">Membrane</keyword>
<evidence type="ECO:0000256" key="1">
    <source>
        <dbReference type="SAM" id="Phobius"/>
    </source>
</evidence>
<sequence length="155" mass="17248">MGNLIWHEWARFISITAAVYAIWSGYFGIFYRKFFFDFVGGTLRDPGGMQAPKSAAFFVAIIIHAPVLQVMAMIHGAILLTLEWPLPFVKQFSIYRSIVLRMVLLLILSLNTVLYYQGVNAALYSFIAAAAYGRALMLGEEMKEAKANRGSGGKA</sequence>
<dbReference type="AlphaFoldDB" id="A0A286UH94"/>
<evidence type="ECO:0000313" key="4">
    <source>
        <dbReference type="Proteomes" id="UP000217199"/>
    </source>
</evidence>
<proteinExistence type="predicted"/>
<dbReference type="InterPro" id="IPR056144">
    <property type="entry name" value="DUF7727"/>
</dbReference>
<dbReference type="Proteomes" id="UP000217199">
    <property type="component" value="Unassembled WGS sequence"/>
</dbReference>
<dbReference type="InParanoid" id="A0A286UH94"/>
<dbReference type="PANTHER" id="PTHR40629">
    <property type="entry name" value="PRO41 PROTEIN"/>
    <property type="match status" value="1"/>
</dbReference>
<dbReference type="Pfam" id="PF24853">
    <property type="entry name" value="DUF7727"/>
    <property type="match status" value="1"/>
</dbReference>
<dbReference type="EMBL" id="NBII01000005">
    <property type="protein sequence ID" value="PAV18835.1"/>
    <property type="molecule type" value="Genomic_DNA"/>
</dbReference>
<reference evidence="3 4" key="1">
    <citation type="journal article" date="2017" name="Mol. Ecol.">
        <title>Comparative and population genomic landscape of Phellinus noxius: A hypervariable fungus causing root rot in trees.</title>
        <authorList>
            <person name="Chung C.L."/>
            <person name="Lee T.J."/>
            <person name="Akiba M."/>
            <person name="Lee H.H."/>
            <person name="Kuo T.H."/>
            <person name="Liu D."/>
            <person name="Ke H.M."/>
            <person name="Yokoi T."/>
            <person name="Roa M.B."/>
            <person name="Lu M.J."/>
            <person name="Chang Y.Y."/>
            <person name="Ann P.J."/>
            <person name="Tsai J.N."/>
            <person name="Chen C.Y."/>
            <person name="Tzean S.S."/>
            <person name="Ota Y."/>
            <person name="Hattori T."/>
            <person name="Sahashi N."/>
            <person name="Liou R.F."/>
            <person name="Kikuchi T."/>
            <person name="Tsai I.J."/>
        </authorList>
    </citation>
    <scope>NUCLEOTIDE SEQUENCE [LARGE SCALE GENOMIC DNA]</scope>
    <source>
        <strain evidence="3 4">FFPRI411160</strain>
    </source>
</reference>
<accession>A0A286UH94</accession>
<feature type="domain" description="DUF7727" evidence="2">
    <location>
        <begin position="1"/>
        <end position="140"/>
    </location>
</feature>
<keyword evidence="1" id="KW-1133">Transmembrane helix</keyword>
<comment type="caution">
    <text evidence="3">The sequence shown here is derived from an EMBL/GenBank/DDBJ whole genome shotgun (WGS) entry which is preliminary data.</text>
</comment>
<gene>
    <name evidence="3" type="ORF">PNOK_0567800</name>
</gene>
<feature type="transmembrane region" description="Helical" evidence="1">
    <location>
        <begin position="122"/>
        <end position="139"/>
    </location>
</feature>
<protein>
    <recommendedName>
        <fullName evidence="2">DUF7727 domain-containing protein</fullName>
    </recommendedName>
</protein>
<organism evidence="3 4">
    <name type="scientific">Pyrrhoderma noxium</name>
    <dbReference type="NCBI Taxonomy" id="2282107"/>
    <lineage>
        <taxon>Eukaryota</taxon>
        <taxon>Fungi</taxon>
        <taxon>Dikarya</taxon>
        <taxon>Basidiomycota</taxon>
        <taxon>Agaricomycotina</taxon>
        <taxon>Agaricomycetes</taxon>
        <taxon>Hymenochaetales</taxon>
        <taxon>Hymenochaetaceae</taxon>
        <taxon>Pyrrhoderma</taxon>
    </lineage>
</organism>
<feature type="transmembrane region" description="Helical" evidence="1">
    <location>
        <begin position="55"/>
        <end position="82"/>
    </location>
</feature>
<keyword evidence="4" id="KW-1185">Reference proteome</keyword>
<feature type="transmembrane region" description="Helical" evidence="1">
    <location>
        <begin position="94"/>
        <end position="116"/>
    </location>
</feature>
<evidence type="ECO:0000259" key="2">
    <source>
        <dbReference type="Pfam" id="PF24853"/>
    </source>
</evidence>
<name>A0A286UH94_9AGAM</name>